<evidence type="ECO:0000313" key="3">
    <source>
        <dbReference type="EMBL" id="CAF1172742.1"/>
    </source>
</evidence>
<keyword evidence="1" id="KW-0677">Repeat</keyword>
<dbReference type="EMBL" id="CAJNOK010012857">
    <property type="protein sequence ID" value="CAF1172742.1"/>
    <property type="molecule type" value="Genomic_DNA"/>
</dbReference>
<dbReference type="AlphaFoldDB" id="A0A8S2N2E0"/>
<accession>A0A8S2N2E0</accession>
<dbReference type="PANTHER" id="PTHR24104">
    <property type="entry name" value="E3 UBIQUITIN-PROTEIN LIGASE NHLRC1-RELATED"/>
    <property type="match status" value="1"/>
</dbReference>
<dbReference type="PROSITE" id="PS51125">
    <property type="entry name" value="NHL"/>
    <property type="match status" value="1"/>
</dbReference>
<dbReference type="GO" id="GO:0008270">
    <property type="term" value="F:zinc ion binding"/>
    <property type="evidence" value="ECO:0007669"/>
    <property type="project" value="UniProtKB-KW"/>
</dbReference>
<evidence type="ECO:0000313" key="5">
    <source>
        <dbReference type="Proteomes" id="UP000682733"/>
    </source>
</evidence>
<dbReference type="Gene3D" id="2.120.10.30">
    <property type="entry name" value="TolB, C-terminal domain"/>
    <property type="match status" value="2"/>
</dbReference>
<dbReference type="Proteomes" id="UP000677228">
    <property type="component" value="Unassembled WGS sequence"/>
</dbReference>
<gene>
    <name evidence="3" type="ORF">OVA965_LOCUS22656</name>
    <name evidence="4" type="ORF">TMI583_LOCUS23374</name>
</gene>
<organism evidence="4 5">
    <name type="scientific">Didymodactylos carnosus</name>
    <dbReference type="NCBI Taxonomy" id="1234261"/>
    <lineage>
        <taxon>Eukaryota</taxon>
        <taxon>Metazoa</taxon>
        <taxon>Spiralia</taxon>
        <taxon>Gnathifera</taxon>
        <taxon>Rotifera</taxon>
        <taxon>Eurotatoria</taxon>
        <taxon>Bdelloidea</taxon>
        <taxon>Philodinida</taxon>
        <taxon>Philodinidae</taxon>
        <taxon>Didymodactylos</taxon>
    </lineage>
</organism>
<comment type="caution">
    <text evidence="4">The sequence shown here is derived from an EMBL/GenBank/DDBJ whole genome shotgun (WGS) entry which is preliminary data.</text>
</comment>
<evidence type="ECO:0000256" key="2">
    <source>
        <dbReference type="PROSITE-ProRule" id="PRU00504"/>
    </source>
</evidence>
<dbReference type="InterPro" id="IPR011042">
    <property type="entry name" value="6-blade_b-propeller_TolB-like"/>
</dbReference>
<dbReference type="InterPro" id="IPR050952">
    <property type="entry name" value="TRIM-NHL_E3_ligases"/>
</dbReference>
<sequence length="252" mass="28733">MLFKRRFITYNNHDCLPVGVSLTNDDSTLLSCDVHVSSNCVRLYNVQNGQLTHRISSTHETQLDHPSAAMMNLRDQIVIKEHNHIYVVDSDCETLIKTIYDRSSMKNLYGVCLYENKYLLTIDQQRAENGRVLMIDQDTAQVVHSFDLSPIILEDENLIRQKYNREILNGRILPPQTSKLRFFAVKNERIYISDLGRSLIYVTNIHGQMLDHQFTFGGTGNQPGECYDPAGLVIDAGGNIINADSKNDRIQV</sequence>
<evidence type="ECO:0008006" key="6">
    <source>
        <dbReference type="Google" id="ProtNLM"/>
    </source>
</evidence>
<reference evidence="4" key="1">
    <citation type="submission" date="2021-02" db="EMBL/GenBank/DDBJ databases">
        <authorList>
            <person name="Nowell W R."/>
        </authorList>
    </citation>
    <scope>NUCLEOTIDE SEQUENCE</scope>
</reference>
<dbReference type="PANTHER" id="PTHR24104:SF25">
    <property type="entry name" value="PROTEIN LIN-41"/>
    <property type="match status" value="1"/>
</dbReference>
<protein>
    <recommendedName>
        <fullName evidence="6">Tripartite motif-containing protein 2</fullName>
    </recommendedName>
</protein>
<dbReference type="GO" id="GO:0000209">
    <property type="term" value="P:protein polyubiquitination"/>
    <property type="evidence" value="ECO:0007669"/>
    <property type="project" value="TreeGrafter"/>
</dbReference>
<evidence type="ECO:0000313" key="4">
    <source>
        <dbReference type="EMBL" id="CAF3984073.1"/>
    </source>
</evidence>
<dbReference type="EMBL" id="CAJOBA010034384">
    <property type="protein sequence ID" value="CAF3984073.1"/>
    <property type="molecule type" value="Genomic_DNA"/>
</dbReference>
<feature type="repeat" description="NHL" evidence="2">
    <location>
        <begin position="213"/>
        <end position="252"/>
    </location>
</feature>
<dbReference type="GO" id="GO:0061630">
    <property type="term" value="F:ubiquitin protein ligase activity"/>
    <property type="evidence" value="ECO:0007669"/>
    <property type="project" value="TreeGrafter"/>
</dbReference>
<name>A0A8S2N2E0_9BILA</name>
<dbReference type="GO" id="GO:0043161">
    <property type="term" value="P:proteasome-mediated ubiquitin-dependent protein catabolic process"/>
    <property type="evidence" value="ECO:0007669"/>
    <property type="project" value="TreeGrafter"/>
</dbReference>
<proteinExistence type="predicted"/>
<evidence type="ECO:0000256" key="1">
    <source>
        <dbReference type="ARBA" id="ARBA00022737"/>
    </source>
</evidence>
<dbReference type="SUPFAM" id="SSF101898">
    <property type="entry name" value="NHL repeat"/>
    <property type="match status" value="1"/>
</dbReference>
<dbReference type="Proteomes" id="UP000682733">
    <property type="component" value="Unassembled WGS sequence"/>
</dbReference>
<dbReference type="InterPro" id="IPR001258">
    <property type="entry name" value="NHL_repeat"/>
</dbReference>